<evidence type="ECO:0000313" key="4">
    <source>
        <dbReference type="Proteomes" id="UP000044625"/>
    </source>
</evidence>
<dbReference type="EMBL" id="CQAZ01000091">
    <property type="protein sequence ID" value="CNI66134.1"/>
    <property type="molecule type" value="Genomic_DNA"/>
</dbReference>
<feature type="transmembrane region" description="Helical" evidence="1">
    <location>
        <begin position="83"/>
        <end position="104"/>
    </location>
</feature>
<dbReference type="EMBL" id="CWJL01000068">
    <property type="protein sequence ID" value="CRY69579.1"/>
    <property type="molecule type" value="Genomic_DNA"/>
</dbReference>
<organism evidence="2 5">
    <name type="scientific">Yersinia pekkanenii</name>
    <dbReference type="NCBI Taxonomy" id="1288385"/>
    <lineage>
        <taxon>Bacteria</taxon>
        <taxon>Pseudomonadati</taxon>
        <taxon>Pseudomonadota</taxon>
        <taxon>Gammaproteobacteria</taxon>
        <taxon>Enterobacterales</taxon>
        <taxon>Yersiniaceae</taxon>
        <taxon>Yersinia</taxon>
    </lineage>
</organism>
<feature type="transmembrane region" description="Helical" evidence="1">
    <location>
        <begin position="53"/>
        <end position="76"/>
    </location>
</feature>
<sequence length="143" mass="16183">MKLNFRKVCLFWGVLDVFYIVRFIWLNVEQGRIPLIDDIASFSQLLPQQGMSALVMFTLSLLLTISIIFSAVLLLVGWGRVRLLVFAQIPLRLLLVVPSLSFAPWLLKQLHANGILLLITVLIISELLKFSSFALTRTAENAQ</sequence>
<keyword evidence="1" id="KW-0472">Membrane</keyword>
<evidence type="ECO:0000313" key="5">
    <source>
        <dbReference type="Proteomes" id="UP000045840"/>
    </source>
</evidence>
<name>A0A0T9RJC5_9GAMM</name>
<dbReference type="RefSeq" id="WP_049615359.1">
    <property type="nucleotide sequence ID" value="NZ_CAWMMU010000068.1"/>
</dbReference>
<keyword evidence="1" id="KW-1133">Transmembrane helix</keyword>
<keyword evidence="1" id="KW-0812">Transmembrane</keyword>
<keyword evidence="4" id="KW-1185">Reference proteome</keyword>
<feature type="transmembrane region" description="Helical" evidence="1">
    <location>
        <begin position="7"/>
        <end position="25"/>
    </location>
</feature>
<evidence type="ECO:0000313" key="3">
    <source>
        <dbReference type="EMBL" id="CRY69579.1"/>
    </source>
</evidence>
<evidence type="ECO:0000256" key="1">
    <source>
        <dbReference type="SAM" id="Phobius"/>
    </source>
</evidence>
<reference evidence="2" key="3">
    <citation type="submission" date="2015-03" db="EMBL/GenBank/DDBJ databases">
        <authorList>
            <person name="Murphy D."/>
        </authorList>
    </citation>
    <scope>NUCLEOTIDE SEQUENCE [LARGE SCALE GENOMIC DNA]</scope>
    <source>
        <strain evidence="2">A125KOH2</strain>
    </source>
</reference>
<dbReference type="Proteomes" id="UP000045840">
    <property type="component" value="Unassembled WGS sequence"/>
</dbReference>
<evidence type="ECO:0000313" key="2">
    <source>
        <dbReference type="EMBL" id="CNI66134.1"/>
    </source>
</evidence>
<feature type="transmembrane region" description="Helical" evidence="1">
    <location>
        <begin position="110"/>
        <end position="128"/>
    </location>
</feature>
<accession>A0A0T9RJC5</accession>
<dbReference type="Proteomes" id="UP000044625">
    <property type="component" value="Unassembled WGS sequence"/>
</dbReference>
<dbReference type="AlphaFoldDB" id="A0A0T9RJC5"/>
<reference evidence="5" key="1">
    <citation type="submission" date="2015-03" db="EMBL/GenBank/DDBJ databases">
        <authorList>
            <consortium name="Pathogen Informatics"/>
        </authorList>
    </citation>
    <scope>NUCLEOTIDE SEQUENCE [LARGE SCALE GENOMIC DNA]</scope>
    <source>
        <strain evidence="5">A125KOH2</strain>
    </source>
</reference>
<dbReference type="OrthoDB" id="6922075at2"/>
<proteinExistence type="predicted"/>
<protein>
    <recommendedName>
        <fullName evidence="6">Arginine:ornithine antiporter</fullName>
    </recommendedName>
</protein>
<gene>
    <name evidence="2" type="ORF">ERS008529_04621</name>
    <name evidence="3" type="ORF">ERS137968_04731</name>
</gene>
<reference evidence="3 4" key="2">
    <citation type="submission" date="2015-03" db="EMBL/GenBank/DDBJ databases">
        <authorList>
            <consortium name="Pathogen Informatics"/>
            <person name="Murphy D."/>
        </authorList>
    </citation>
    <scope>NUCLEOTIDE SEQUENCE [LARGE SCALE GENOMIC DNA]</scope>
    <source>
        <strain evidence="3">Type strain: CIP110230</strain>
        <strain evidence="4">type strain: CIP110230</strain>
    </source>
</reference>
<dbReference type="STRING" id="1288385.ERS137968_04731"/>
<evidence type="ECO:0008006" key="6">
    <source>
        <dbReference type="Google" id="ProtNLM"/>
    </source>
</evidence>